<dbReference type="EMBL" id="CP032096">
    <property type="protein sequence ID" value="QBZ83754.1"/>
    <property type="molecule type" value="Genomic_DNA"/>
</dbReference>
<dbReference type="InterPro" id="IPR019734">
    <property type="entry name" value="TPR_rpt"/>
</dbReference>
<dbReference type="Gene3D" id="1.25.40.10">
    <property type="entry name" value="Tetratricopeptide repeat domain"/>
    <property type="match status" value="2"/>
</dbReference>
<dbReference type="InterPro" id="IPR013105">
    <property type="entry name" value="TPR_2"/>
</dbReference>
<reference evidence="4 5" key="1">
    <citation type="submission" date="2018-08" db="EMBL/GenBank/DDBJ databases">
        <title>Horizontal acquisition of hydrogen conversion ability and other habitat adaptations in Hydrogenovibrio crunogenus strains.</title>
        <authorList>
            <person name="Gonnella G."/>
            <person name="Adam N."/>
            <person name="Perner M."/>
        </authorList>
    </citation>
    <scope>NUCLEOTIDE SEQUENCE [LARGE SCALE GENOMIC DNA]</scope>
    <source>
        <strain evidence="4 5">SP-41</strain>
    </source>
</reference>
<dbReference type="PROSITE" id="PS50005">
    <property type="entry name" value="TPR"/>
    <property type="match status" value="1"/>
</dbReference>
<name>A0A4V1C908_9GAMM</name>
<dbReference type="Proteomes" id="UP000296201">
    <property type="component" value="Chromosome"/>
</dbReference>
<sequence>MKKHLIFVSVFLILLSGCSSEPKKLSGKTKSSVPMEEVKPLAKDLTEDDEYEFALDLARLNVEQEHYEKAYSLLKKLKQFKPDDIRIYRLLSTYYEKQNDLKMAFISSQQTLKNPAKTIQDEQVYARYALLNENYAEADKIYQAWLDRTKSQAVTVIALNNLGFSALLQKDFERAQTYFLKALKLDPLNEKARNNLKLIESIQTEQTN</sequence>
<dbReference type="OrthoDB" id="5611977at2"/>
<organism evidence="4 5">
    <name type="scientific">Hydrogenovibrio crunogenus</name>
    <dbReference type="NCBI Taxonomy" id="39765"/>
    <lineage>
        <taxon>Bacteria</taxon>
        <taxon>Pseudomonadati</taxon>
        <taxon>Pseudomonadota</taxon>
        <taxon>Gammaproteobacteria</taxon>
        <taxon>Thiotrichales</taxon>
        <taxon>Piscirickettsiaceae</taxon>
        <taxon>Hydrogenovibrio</taxon>
    </lineage>
</organism>
<dbReference type="InterPro" id="IPR011990">
    <property type="entry name" value="TPR-like_helical_dom_sf"/>
</dbReference>
<evidence type="ECO:0000256" key="1">
    <source>
        <dbReference type="ARBA" id="ARBA00022737"/>
    </source>
</evidence>
<dbReference type="SMART" id="SM00028">
    <property type="entry name" value="TPR"/>
    <property type="match status" value="2"/>
</dbReference>
<dbReference type="PROSITE" id="PS51257">
    <property type="entry name" value="PROKAR_LIPOPROTEIN"/>
    <property type="match status" value="1"/>
</dbReference>
<evidence type="ECO:0000313" key="5">
    <source>
        <dbReference type="Proteomes" id="UP000296201"/>
    </source>
</evidence>
<protein>
    <submittedName>
        <fullName evidence="4">TPR repeat-containing protein</fullName>
    </submittedName>
</protein>
<evidence type="ECO:0000313" key="4">
    <source>
        <dbReference type="EMBL" id="QBZ83754.1"/>
    </source>
</evidence>
<keyword evidence="2 3" id="KW-0802">TPR repeat</keyword>
<dbReference type="RefSeq" id="WP_135796350.1">
    <property type="nucleotide sequence ID" value="NZ_CP032096.1"/>
</dbReference>
<proteinExistence type="predicted"/>
<dbReference type="Pfam" id="PF07719">
    <property type="entry name" value="TPR_2"/>
    <property type="match status" value="1"/>
</dbReference>
<dbReference type="AlphaFoldDB" id="A0A4V1C908"/>
<gene>
    <name evidence="4" type="ORF">GHNINEIG_01816</name>
</gene>
<accession>A0A4V1C908</accession>
<keyword evidence="1" id="KW-0677">Repeat</keyword>
<keyword evidence="5" id="KW-1185">Reference proteome</keyword>
<dbReference type="SUPFAM" id="SSF48452">
    <property type="entry name" value="TPR-like"/>
    <property type="match status" value="1"/>
</dbReference>
<evidence type="ECO:0000256" key="3">
    <source>
        <dbReference type="PROSITE-ProRule" id="PRU00339"/>
    </source>
</evidence>
<feature type="repeat" description="TPR" evidence="3">
    <location>
        <begin position="156"/>
        <end position="189"/>
    </location>
</feature>
<evidence type="ECO:0000256" key="2">
    <source>
        <dbReference type="ARBA" id="ARBA00022803"/>
    </source>
</evidence>